<dbReference type="STRING" id="10029.G3IMD5"/>
<name>G3IMD5_CRIGR</name>
<organism evidence="4 5">
    <name type="scientific">Cricetulus griseus</name>
    <name type="common">Chinese hamster</name>
    <name type="synonym">Cricetulus barabensis griseus</name>
    <dbReference type="NCBI Taxonomy" id="10029"/>
    <lineage>
        <taxon>Eukaryota</taxon>
        <taxon>Metazoa</taxon>
        <taxon>Chordata</taxon>
        <taxon>Craniata</taxon>
        <taxon>Vertebrata</taxon>
        <taxon>Euteleostomi</taxon>
        <taxon>Mammalia</taxon>
        <taxon>Eutheria</taxon>
        <taxon>Euarchontoglires</taxon>
        <taxon>Glires</taxon>
        <taxon>Rodentia</taxon>
        <taxon>Myomorpha</taxon>
        <taxon>Muroidea</taxon>
        <taxon>Cricetidae</taxon>
        <taxon>Cricetinae</taxon>
        <taxon>Cricetulus</taxon>
    </lineage>
</organism>
<dbReference type="PANTHER" id="PTHR11620">
    <property type="entry name" value="60S RIBOSOMAL PROTEIN L23A"/>
    <property type="match status" value="1"/>
</dbReference>
<dbReference type="InParanoid" id="G3IMD5"/>
<accession>G3IMD5</accession>
<dbReference type="Gene3D" id="3.30.70.330">
    <property type="match status" value="1"/>
</dbReference>
<sequence>MSPTFWWPKTLWLQEAVQITSKECTQEKQACHFATIKFPLATESVMKKIEDKTLVFIVDVKVNKYQIKQAVKKLHDIDVAKVNTLIRPD</sequence>
<dbReference type="Pfam" id="PF00276">
    <property type="entry name" value="Ribosomal_L23"/>
    <property type="match status" value="1"/>
</dbReference>
<dbReference type="GO" id="GO:0044391">
    <property type="term" value="C:ribosomal subunit"/>
    <property type="evidence" value="ECO:0007669"/>
    <property type="project" value="UniProtKB-ARBA"/>
</dbReference>
<protein>
    <submittedName>
        <fullName evidence="4">60S ribosomal protein L23a</fullName>
    </submittedName>
</protein>
<dbReference type="InterPro" id="IPR012678">
    <property type="entry name" value="Ribosomal_uL23/eL15/eS24_sf"/>
</dbReference>
<dbReference type="SUPFAM" id="SSF54189">
    <property type="entry name" value="Ribosomal proteins S24e, L23 and L15e"/>
    <property type="match status" value="1"/>
</dbReference>
<dbReference type="GO" id="GO:0003735">
    <property type="term" value="F:structural constituent of ribosome"/>
    <property type="evidence" value="ECO:0007669"/>
    <property type="project" value="InterPro"/>
</dbReference>
<comment type="similarity">
    <text evidence="1">Belongs to the universal ribosomal protein uL23 family.</text>
</comment>
<dbReference type="GO" id="GO:0006412">
    <property type="term" value="P:translation"/>
    <property type="evidence" value="ECO:0007669"/>
    <property type="project" value="InterPro"/>
</dbReference>
<dbReference type="Proteomes" id="UP000001075">
    <property type="component" value="Unassembled WGS sequence"/>
</dbReference>
<evidence type="ECO:0000256" key="1">
    <source>
        <dbReference type="ARBA" id="ARBA00006700"/>
    </source>
</evidence>
<gene>
    <name evidence="4" type="ORF">I79_025074</name>
</gene>
<keyword evidence="3" id="KW-0687">Ribonucleoprotein</keyword>
<evidence type="ECO:0000256" key="2">
    <source>
        <dbReference type="ARBA" id="ARBA00022980"/>
    </source>
</evidence>
<dbReference type="AlphaFoldDB" id="G3IMD5"/>
<keyword evidence="2 4" id="KW-0689">Ribosomal protein</keyword>
<evidence type="ECO:0000313" key="5">
    <source>
        <dbReference type="Proteomes" id="UP000001075"/>
    </source>
</evidence>
<evidence type="ECO:0000256" key="3">
    <source>
        <dbReference type="ARBA" id="ARBA00023274"/>
    </source>
</evidence>
<evidence type="ECO:0000313" key="4">
    <source>
        <dbReference type="EMBL" id="EGW14129.1"/>
    </source>
</evidence>
<dbReference type="InterPro" id="IPR013025">
    <property type="entry name" value="Ribosomal_uL23-like"/>
</dbReference>
<dbReference type="EMBL" id="JH004686">
    <property type="protein sequence ID" value="EGW14129.1"/>
    <property type="molecule type" value="Genomic_DNA"/>
</dbReference>
<dbReference type="GO" id="GO:0022626">
    <property type="term" value="C:cytosolic ribosome"/>
    <property type="evidence" value="ECO:0007669"/>
    <property type="project" value="UniProtKB-ARBA"/>
</dbReference>
<proteinExistence type="inferred from homology"/>
<dbReference type="InterPro" id="IPR012677">
    <property type="entry name" value="Nucleotide-bd_a/b_plait_sf"/>
</dbReference>
<reference evidence="5" key="1">
    <citation type="journal article" date="2011" name="Nat. Biotechnol.">
        <title>The genomic sequence of the Chinese hamster ovary (CHO)-K1 cell line.</title>
        <authorList>
            <person name="Xu X."/>
            <person name="Nagarajan H."/>
            <person name="Lewis N.E."/>
            <person name="Pan S."/>
            <person name="Cai Z."/>
            <person name="Liu X."/>
            <person name="Chen W."/>
            <person name="Xie M."/>
            <person name="Wang W."/>
            <person name="Hammond S."/>
            <person name="Andersen M.R."/>
            <person name="Neff N."/>
            <person name="Passarelli B."/>
            <person name="Koh W."/>
            <person name="Fan H.C."/>
            <person name="Wang J."/>
            <person name="Gui Y."/>
            <person name="Lee K.H."/>
            <person name="Betenbaugh M.J."/>
            <person name="Quake S.R."/>
            <person name="Famili I."/>
            <person name="Palsson B.O."/>
            <person name="Wang J."/>
        </authorList>
    </citation>
    <scope>NUCLEOTIDE SEQUENCE [LARGE SCALE GENOMIC DNA]</scope>
    <source>
        <strain evidence="5">CHO K1 cell line</strain>
    </source>
</reference>